<feature type="compositionally biased region" description="Basic and acidic residues" evidence="1">
    <location>
        <begin position="198"/>
        <end position="218"/>
    </location>
</feature>
<gene>
    <name evidence="2" type="ORF">NEZAVI_LOCUS6992</name>
</gene>
<evidence type="ECO:0000256" key="1">
    <source>
        <dbReference type="SAM" id="MobiDB-lite"/>
    </source>
</evidence>
<feature type="region of interest" description="Disordered" evidence="1">
    <location>
        <begin position="366"/>
        <end position="392"/>
    </location>
</feature>
<feature type="compositionally biased region" description="Acidic residues" evidence="1">
    <location>
        <begin position="366"/>
        <end position="382"/>
    </location>
</feature>
<dbReference type="Proteomes" id="UP001152798">
    <property type="component" value="Chromosome 3"/>
</dbReference>
<reference evidence="2" key="1">
    <citation type="submission" date="2022-01" db="EMBL/GenBank/DDBJ databases">
        <authorList>
            <person name="King R."/>
        </authorList>
    </citation>
    <scope>NUCLEOTIDE SEQUENCE</scope>
</reference>
<protein>
    <submittedName>
        <fullName evidence="2">Uncharacterized protein</fullName>
    </submittedName>
</protein>
<feature type="region of interest" description="Disordered" evidence="1">
    <location>
        <begin position="296"/>
        <end position="330"/>
    </location>
</feature>
<evidence type="ECO:0000313" key="2">
    <source>
        <dbReference type="EMBL" id="CAH1397067.1"/>
    </source>
</evidence>
<feature type="region of interest" description="Disordered" evidence="1">
    <location>
        <begin position="129"/>
        <end position="263"/>
    </location>
</feature>
<name>A0A9P0H827_NEZVI</name>
<organism evidence="2 3">
    <name type="scientific">Nezara viridula</name>
    <name type="common">Southern green stink bug</name>
    <name type="synonym">Cimex viridulus</name>
    <dbReference type="NCBI Taxonomy" id="85310"/>
    <lineage>
        <taxon>Eukaryota</taxon>
        <taxon>Metazoa</taxon>
        <taxon>Ecdysozoa</taxon>
        <taxon>Arthropoda</taxon>
        <taxon>Hexapoda</taxon>
        <taxon>Insecta</taxon>
        <taxon>Pterygota</taxon>
        <taxon>Neoptera</taxon>
        <taxon>Paraneoptera</taxon>
        <taxon>Hemiptera</taxon>
        <taxon>Heteroptera</taxon>
        <taxon>Panheteroptera</taxon>
        <taxon>Pentatomomorpha</taxon>
        <taxon>Pentatomoidea</taxon>
        <taxon>Pentatomidae</taxon>
        <taxon>Pentatominae</taxon>
        <taxon>Nezara</taxon>
    </lineage>
</organism>
<proteinExistence type="predicted"/>
<dbReference type="EMBL" id="OV725079">
    <property type="protein sequence ID" value="CAH1397067.1"/>
    <property type="molecule type" value="Genomic_DNA"/>
</dbReference>
<sequence length="443" mass="50553">MVKSIHDLSEEEIGNLSKEIKELLKGFKQKQKNKQKNEECLNWDDFELSSWLTSATEESKETNENLIEMSKNFSRKKSKEVIKEQLNPKLENNSLSTESLENSETYNIEDLIKTDETLKELKKLTSILEEDINESVSNENESSGSSASRKKLIVNKQSEKSKNLSIAPIRIKESSPLESDGIKSVEKDSKLKITNAHTKTDKNILNTKLEDLKLDSKAKKMNSGSPVSKQQAENNSKTSASDFRPRKMSNSSIKNKKKYSTKESIKLSTESLIKKIPYLEGFPEYEKGHHVPIISKHPENELRTRASSAEPYARSFSTVTNKPEEVVPRQAKKHVTLLIKKDKNDEFAPIFPLKIDCISMFSDDEEIITDEGSEEEESDSESDSGPGEPDVMLNELWKDLLLPSDESDMDLDEFYKQFPKLKKKNQQKECSREYAEVHFKSLA</sequence>
<accession>A0A9P0H827</accession>
<evidence type="ECO:0000313" key="3">
    <source>
        <dbReference type="Proteomes" id="UP001152798"/>
    </source>
</evidence>
<dbReference type="AlphaFoldDB" id="A0A9P0H827"/>
<dbReference type="OrthoDB" id="10647383at2759"/>
<keyword evidence="3" id="KW-1185">Reference proteome</keyword>
<feature type="compositionally biased region" description="Basic and acidic residues" evidence="1">
    <location>
        <begin position="170"/>
        <end position="191"/>
    </location>
</feature>
<feature type="compositionally biased region" description="Low complexity" evidence="1">
    <location>
        <begin position="134"/>
        <end position="147"/>
    </location>
</feature>
<feature type="compositionally biased region" description="Polar residues" evidence="1">
    <location>
        <begin position="222"/>
        <end position="241"/>
    </location>
</feature>